<comment type="caution">
    <text evidence="1">The sequence shown here is derived from an EMBL/GenBank/DDBJ whole genome shotgun (WGS) entry which is preliminary data.</text>
</comment>
<dbReference type="EMBL" id="JAMYWD010000007">
    <property type="protein sequence ID" value="KAJ4965800.1"/>
    <property type="molecule type" value="Genomic_DNA"/>
</dbReference>
<dbReference type="Proteomes" id="UP001141806">
    <property type="component" value="Unassembled WGS sequence"/>
</dbReference>
<evidence type="ECO:0000313" key="2">
    <source>
        <dbReference type="Proteomes" id="UP001141806"/>
    </source>
</evidence>
<name>A0A9Q0QN59_9MAGN</name>
<protein>
    <recommendedName>
        <fullName evidence="3">C2H2-type domain-containing protein</fullName>
    </recommendedName>
</protein>
<organism evidence="1 2">
    <name type="scientific">Protea cynaroides</name>
    <dbReference type="NCBI Taxonomy" id="273540"/>
    <lineage>
        <taxon>Eukaryota</taxon>
        <taxon>Viridiplantae</taxon>
        <taxon>Streptophyta</taxon>
        <taxon>Embryophyta</taxon>
        <taxon>Tracheophyta</taxon>
        <taxon>Spermatophyta</taxon>
        <taxon>Magnoliopsida</taxon>
        <taxon>Proteales</taxon>
        <taxon>Proteaceae</taxon>
        <taxon>Protea</taxon>
    </lineage>
</organism>
<dbReference type="AlphaFoldDB" id="A0A9Q0QN59"/>
<evidence type="ECO:0008006" key="3">
    <source>
        <dbReference type="Google" id="ProtNLM"/>
    </source>
</evidence>
<sequence>MWENIATKNHHQQQHQVFDFSIDVHPQEGSKCFDDDDLLKRTENFRNQRQTWRSFIVIEWDKVDFFQLLLHILTTTRHVRASYLWTIFSNSSTYILECRKVFQFASNLRKHEHSHEMKSQSTHESKHSLRSDHFPVEFVDVTRSSNTDM</sequence>
<evidence type="ECO:0000313" key="1">
    <source>
        <dbReference type="EMBL" id="KAJ4965800.1"/>
    </source>
</evidence>
<proteinExistence type="predicted"/>
<gene>
    <name evidence="1" type="ORF">NE237_017649</name>
</gene>
<reference evidence="1" key="1">
    <citation type="journal article" date="2023" name="Plant J.">
        <title>The genome of the king protea, Protea cynaroides.</title>
        <authorList>
            <person name="Chang J."/>
            <person name="Duong T.A."/>
            <person name="Schoeman C."/>
            <person name="Ma X."/>
            <person name="Roodt D."/>
            <person name="Barker N."/>
            <person name="Li Z."/>
            <person name="Van de Peer Y."/>
            <person name="Mizrachi E."/>
        </authorList>
    </citation>
    <scope>NUCLEOTIDE SEQUENCE</scope>
    <source>
        <tissue evidence="1">Young leaves</tissue>
    </source>
</reference>
<keyword evidence="2" id="KW-1185">Reference proteome</keyword>
<accession>A0A9Q0QN59</accession>